<feature type="compositionally biased region" description="Gly residues" evidence="1">
    <location>
        <begin position="165"/>
        <end position="176"/>
    </location>
</feature>
<feature type="region of interest" description="Disordered" evidence="1">
    <location>
        <begin position="56"/>
        <end position="233"/>
    </location>
</feature>
<feature type="compositionally biased region" description="Basic residues" evidence="1">
    <location>
        <begin position="21"/>
        <end position="30"/>
    </location>
</feature>
<evidence type="ECO:0000313" key="3">
    <source>
        <dbReference type="Proteomes" id="UP000440578"/>
    </source>
</evidence>
<feature type="region of interest" description="Disordered" evidence="1">
    <location>
        <begin position="18"/>
        <end position="44"/>
    </location>
</feature>
<sequence>MKSILIKDMTKVHCKLDRRPARAHRHRRPARDHPIGTGGGRAPIGTGGRCAPIPSAPAAGARPSHRHRRRARAHPIGTGGQRAPIGHRRRARVHRHRRPARPSHQHRRRARAHRHRRPARDHPIGTGGERAPIPSAPAAGARTSGTVGGRASIGTGGQRAHPISTGGGRAPIGTGGRCAPIPSAPAPARAHRHRRQARDHPIGTGGERAPIPSAPAAGARPSAPAVETGQGPAWAPGPGSVRRLSHLMTAAHSVTYPPYSRPSRAGEVRLQLRCQTIQWNEQQPMYPSRLCRCVSQLERRRPTAALLYNCHVHTRCTVTADQAVLVSTAADGQPAQEHQVASLSSASVYWKALLAPALWAGSQHPLTEQVCHADWLHCADDRGTAGAEPAGSQLDLPLETDLCDLDVRLCQTGWCWAGAARCAVSWTAGPCWPRPRRPTRRLPAAAASGRYGRCCSCRQLPPPRTAARCWWSSPSRPCSAGSRHCCSGCPWPLSWPAAEWPGAAATTPAARAAAAAAMDVPRPQGHSGTSRSARSHTTERNLPAVSPNTSAAAAVSPTPPAPPAAPTLAWLPALERLEVRLQISAVTVTVPAGPESGGGAAGDAERTADPLPAAAGHHPAPVPGRVRSSSDSGHRYCLHGQLVSVLPSVRLDSAALKSAALPTVPEVPVRLTRPSAAAAGSQLRSPSQTQQVMSPSVVVRDCASIPCPTPPPPPHRALLPGPPS</sequence>
<feature type="region of interest" description="Disordered" evidence="1">
    <location>
        <begin position="592"/>
        <end position="632"/>
    </location>
</feature>
<feature type="region of interest" description="Disordered" evidence="1">
    <location>
        <begin position="514"/>
        <end position="563"/>
    </location>
</feature>
<feature type="compositionally biased region" description="Polar residues" evidence="1">
    <location>
        <begin position="682"/>
        <end position="694"/>
    </location>
</feature>
<evidence type="ECO:0000256" key="1">
    <source>
        <dbReference type="SAM" id="MobiDB-lite"/>
    </source>
</evidence>
<feature type="compositionally biased region" description="Low complexity" evidence="1">
    <location>
        <begin position="543"/>
        <end position="556"/>
    </location>
</feature>
<evidence type="ECO:0000313" key="2">
    <source>
        <dbReference type="EMBL" id="KAF0303742.1"/>
    </source>
</evidence>
<feature type="region of interest" description="Disordered" evidence="1">
    <location>
        <begin position="704"/>
        <end position="724"/>
    </location>
</feature>
<dbReference type="AlphaFoldDB" id="A0A6A4WM92"/>
<keyword evidence="3" id="KW-1185">Reference proteome</keyword>
<gene>
    <name evidence="2" type="ORF">FJT64_024321</name>
</gene>
<feature type="compositionally biased region" description="Basic residues" evidence="1">
    <location>
        <begin position="63"/>
        <end position="73"/>
    </location>
</feature>
<proteinExistence type="predicted"/>
<feature type="compositionally biased region" description="Low complexity" evidence="1">
    <location>
        <begin position="609"/>
        <end position="619"/>
    </location>
</feature>
<reference evidence="2 3" key="1">
    <citation type="submission" date="2019-07" db="EMBL/GenBank/DDBJ databases">
        <title>Draft genome assembly of a fouling barnacle, Amphibalanus amphitrite (Darwin, 1854): The first reference genome for Thecostraca.</title>
        <authorList>
            <person name="Kim W."/>
        </authorList>
    </citation>
    <scope>NUCLEOTIDE SEQUENCE [LARGE SCALE GENOMIC DNA]</scope>
    <source>
        <strain evidence="2">SNU_AA5</strain>
        <tissue evidence="2">Soma without cirri and trophi</tissue>
    </source>
</reference>
<feature type="region of interest" description="Disordered" evidence="1">
    <location>
        <begin position="678"/>
        <end position="697"/>
    </location>
</feature>
<name>A0A6A4WM92_AMPAM</name>
<protein>
    <submittedName>
        <fullName evidence="2">Uncharacterized protein</fullName>
    </submittedName>
</protein>
<accession>A0A6A4WM92</accession>
<feature type="compositionally biased region" description="Basic residues" evidence="1">
    <location>
        <begin position="85"/>
        <end position="119"/>
    </location>
</feature>
<feature type="compositionally biased region" description="Low complexity" evidence="1">
    <location>
        <begin position="208"/>
        <end position="225"/>
    </location>
</feature>
<dbReference type="EMBL" id="VIIS01000918">
    <property type="protein sequence ID" value="KAF0303742.1"/>
    <property type="molecule type" value="Genomic_DNA"/>
</dbReference>
<comment type="caution">
    <text evidence="2">The sequence shown here is derived from an EMBL/GenBank/DDBJ whole genome shotgun (WGS) entry which is preliminary data.</text>
</comment>
<organism evidence="2 3">
    <name type="scientific">Amphibalanus amphitrite</name>
    <name type="common">Striped barnacle</name>
    <name type="synonym">Balanus amphitrite</name>
    <dbReference type="NCBI Taxonomy" id="1232801"/>
    <lineage>
        <taxon>Eukaryota</taxon>
        <taxon>Metazoa</taxon>
        <taxon>Ecdysozoa</taxon>
        <taxon>Arthropoda</taxon>
        <taxon>Crustacea</taxon>
        <taxon>Multicrustacea</taxon>
        <taxon>Cirripedia</taxon>
        <taxon>Thoracica</taxon>
        <taxon>Thoracicalcarea</taxon>
        <taxon>Balanomorpha</taxon>
        <taxon>Balanoidea</taxon>
        <taxon>Balanidae</taxon>
        <taxon>Amphibalaninae</taxon>
        <taxon>Amphibalanus</taxon>
    </lineage>
</organism>
<dbReference type="Proteomes" id="UP000440578">
    <property type="component" value="Unassembled WGS sequence"/>
</dbReference>
<feature type="compositionally biased region" description="Pro residues" evidence="1">
    <location>
        <begin position="707"/>
        <end position="724"/>
    </location>
</feature>